<sequence>MEEKMTAPVQEGEERKSSISVVAEVLTKHRPSSKFMKNVGLLPNSTGKSSKSNAAVNARVLDLQEQLEMSRQRSEVMREDMDAMKRKAAGAEPAQAERDKSYELLLKKAEENDAKYAQLMALLGAKTGN</sequence>
<dbReference type="Gramene" id="HORVU.MOREX.r3.2HG0162340.1">
    <property type="protein sequence ID" value="HORVU.MOREX.r3.2HG0162340.1.CDS1"/>
    <property type="gene ID" value="HORVU.MOREX.r3.2HG0162340"/>
</dbReference>
<dbReference type="EnsemblPlants" id="HORVU.MOREX.r3.2HG0162340.1">
    <property type="protein sequence ID" value="HORVU.MOREX.r3.2HG0162340.1.CDS1"/>
    <property type="gene ID" value="HORVU.MOREX.r3.2HG0162340"/>
</dbReference>
<organism evidence="2 3">
    <name type="scientific">Hordeum vulgare subsp. vulgare</name>
    <name type="common">Domesticated barley</name>
    <dbReference type="NCBI Taxonomy" id="112509"/>
    <lineage>
        <taxon>Eukaryota</taxon>
        <taxon>Viridiplantae</taxon>
        <taxon>Streptophyta</taxon>
        <taxon>Embryophyta</taxon>
        <taxon>Tracheophyta</taxon>
        <taxon>Spermatophyta</taxon>
        <taxon>Magnoliopsida</taxon>
        <taxon>Liliopsida</taxon>
        <taxon>Poales</taxon>
        <taxon>Poaceae</taxon>
        <taxon>BOP clade</taxon>
        <taxon>Pooideae</taxon>
        <taxon>Triticodae</taxon>
        <taxon>Triticeae</taxon>
        <taxon>Hordeinae</taxon>
        <taxon>Hordeum</taxon>
    </lineage>
</organism>
<reference evidence="2" key="3">
    <citation type="submission" date="2022-01" db="UniProtKB">
        <authorList>
            <consortium name="EnsemblPlants"/>
        </authorList>
    </citation>
    <scope>IDENTIFICATION</scope>
    <source>
        <strain evidence="2">subsp. vulgare</strain>
    </source>
</reference>
<evidence type="ECO:0000256" key="1">
    <source>
        <dbReference type="SAM" id="MobiDB-lite"/>
    </source>
</evidence>
<proteinExistence type="predicted"/>
<feature type="region of interest" description="Disordered" evidence="1">
    <location>
        <begin position="66"/>
        <end position="97"/>
    </location>
</feature>
<feature type="compositionally biased region" description="Basic and acidic residues" evidence="1">
    <location>
        <begin position="68"/>
        <end position="85"/>
    </location>
</feature>
<dbReference type="SMR" id="A0A8I6X3P3"/>
<dbReference type="Proteomes" id="UP000011116">
    <property type="component" value="Chromosome 2H"/>
</dbReference>
<accession>A0A8I6X3P3</accession>
<evidence type="ECO:0000313" key="3">
    <source>
        <dbReference type="Proteomes" id="UP000011116"/>
    </source>
</evidence>
<reference evidence="2" key="2">
    <citation type="submission" date="2020-10" db="EMBL/GenBank/DDBJ databases">
        <authorList>
            <person name="Scholz U."/>
            <person name="Mascher M."/>
            <person name="Fiebig A."/>
        </authorList>
    </citation>
    <scope>NUCLEOTIDE SEQUENCE [LARGE SCALE GENOMIC DNA]</scope>
    <source>
        <strain evidence="2">cv. Morex</strain>
    </source>
</reference>
<name>A0A8I6X3P3_HORVV</name>
<protein>
    <submittedName>
        <fullName evidence="2">Uncharacterized protein</fullName>
    </submittedName>
</protein>
<reference evidence="3" key="1">
    <citation type="journal article" date="2012" name="Nature">
        <title>A physical, genetic and functional sequence assembly of the barley genome.</title>
        <authorList>
            <consortium name="The International Barley Genome Sequencing Consortium"/>
            <person name="Mayer K.F."/>
            <person name="Waugh R."/>
            <person name="Brown J.W."/>
            <person name="Schulman A."/>
            <person name="Langridge P."/>
            <person name="Platzer M."/>
            <person name="Fincher G.B."/>
            <person name="Muehlbauer G.J."/>
            <person name="Sato K."/>
            <person name="Close T.J."/>
            <person name="Wise R.P."/>
            <person name="Stein N."/>
        </authorList>
    </citation>
    <scope>NUCLEOTIDE SEQUENCE [LARGE SCALE GENOMIC DNA]</scope>
    <source>
        <strain evidence="3">cv. Morex</strain>
    </source>
</reference>
<keyword evidence="3" id="KW-1185">Reference proteome</keyword>
<evidence type="ECO:0000313" key="2">
    <source>
        <dbReference type="EnsemblPlants" id="HORVU.MOREX.r3.2HG0162340.1.CDS1"/>
    </source>
</evidence>
<dbReference type="AlphaFoldDB" id="A0A8I6X3P3"/>